<protein>
    <recommendedName>
        <fullName evidence="3">Transposase</fullName>
    </recommendedName>
</protein>
<dbReference type="EMBL" id="CAKMUD010000149">
    <property type="protein sequence ID" value="CAH1603906.1"/>
    <property type="molecule type" value="Genomic_DNA"/>
</dbReference>
<evidence type="ECO:0000313" key="1">
    <source>
        <dbReference type="EMBL" id="CAH1603906.1"/>
    </source>
</evidence>
<organism evidence="1 2">
    <name type="scientific">Vibrio jasicida</name>
    <dbReference type="NCBI Taxonomy" id="766224"/>
    <lineage>
        <taxon>Bacteria</taxon>
        <taxon>Pseudomonadati</taxon>
        <taxon>Pseudomonadota</taxon>
        <taxon>Gammaproteobacteria</taxon>
        <taxon>Vibrionales</taxon>
        <taxon>Vibrionaceae</taxon>
        <taxon>Vibrio</taxon>
    </lineage>
</organism>
<comment type="caution">
    <text evidence="1">The sequence shown here is derived from an EMBL/GenBank/DDBJ whole genome shotgun (WGS) entry which is preliminary data.</text>
</comment>
<gene>
    <name evidence="1" type="ORF">THF1A12_90010</name>
</gene>
<evidence type="ECO:0008006" key="3">
    <source>
        <dbReference type="Google" id="ProtNLM"/>
    </source>
</evidence>
<dbReference type="AlphaFoldDB" id="A0AAU9QXN2"/>
<dbReference type="Proteomes" id="UP001295462">
    <property type="component" value="Unassembled WGS sequence"/>
</dbReference>
<evidence type="ECO:0000313" key="2">
    <source>
        <dbReference type="Proteomes" id="UP001295462"/>
    </source>
</evidence>
<accession>A0AAU9QXN2</accession>
<sequence length="47" mass="5292">MRFVVIKMLKVTLLKVERCLVRAKLNQACLLLETLFDANADSILGSI</sequence>
<proteinExistence type="predicted"/>
<reference evidence="1" key="1">
    <citation type="submission" date="2022-01" db="EMBL/GenBank/DDBJ databases">
        <authorList>
            <person name="Lagorce A."/>
        </authorList>
    </citation>
    <scope>NUCLEOTIDE SEQUENCE</scope>
    <source>
        <strain evidence="1">Th15_F1_A12</strain>
    </source>
</reference>
<name>A0AAU9QXN2_9VIBR</name>